<dbReference type="GO" id="GO:0016787">
    <property type="term" value="F:hydrolase activity"/>
    <property type="evidence" value="ECO:0007669"/>
    <property type="project" value="UniProtKB-KW"/>
</dbReference>
<feature type="compositionally biased region" description="Basic and acidic residues" evidence="5">
    <location>
        <begin position="46"/>
        <end position="79"/>
    </location>
</feature>
<feature type="compositionally biased region" description="Basic and acidic residues" evidence="5">
    <location>
        <begin position="206"/>
        <end position="219"/>
    </location>
</feature>
<keyword evidence="7" id="KW-1185">Reference proteome</keyword>
<dbReference type="GO" id="GO:0005730">
    <property type="term" value="C:nucleolus"/>
    <property type="evidence" value="ECO:0007669"/>
    <property type="project" value="TreeGrafter"/>
</dbReference>
<reference evidence="6" key="1">
    <citation type="submission" date="2021-06" db="EMBL/GenBank/DDBJ databases">
        <authorList>
            <person name="Kallberg Y."/>
            <person name="Tangrot J."/>
            <person name="Rosling A."/>
        </authorList>
    </citation>
    <scope>NUCLEOTIDE SEQUENCE</scope>
    <source>
        <strain evidence="6">FL130A</strain>
    </source>
</reference>
<proteinExistence type="predicted"/>
<evidence type="ECO:0000313" key="7">
    <source>
        <dbReference type="Proteomes" id="UP000789508"/>
    </source>
</evidence>
<feature type="compositionally biased region" description="Low complexity" evidence="5">
    <location>
        <begin position="80"/>
        <end position="89"/>
    </location>
</feature>
<dbReference type="PANTHER" id="PTHR18934:SF99">
    <property type="entry name" value="ATP-DEPENDENT RNA HELICASE DHX37-RELATED"/>
    <property type="match status" value="1"/>
</dbReference>
<dbReference type="GO" id="GO:0000462">
    <property type="term" value="P:maturation of SSU-rRNA from tricistronic rRNA transcript (SSU-rRNA, 5.8S rRNA, LSU-rRNA)"/>
    <property type="evidence" value="ECO:0007669"/>
    <property type="project" value="TreeGrafter"/>
</dbReference>
<gene>
    <name evidence="6" type="ORF">ALEPTO_LOCUS109</name>
</gene>
<protein>
    <submittedName>
        <fullName evidence="6">8712_t:CDS:1</fullName>
    </submittedName>
</protein>
<evidence type="ECO:0000256" key="4">
    <source>
        <dbReference type="ARBA" id="ARBA00022840"/>
    </source>
</evidence>
<accession>A0A9N8V0F7</accession>
<comment type="caution">
    <text evidence="6">The sequence shown here is derived from an EMBL/GenBank/DDBJ whole genome shotgun (WGS) entry which is preliminary data.</text>
</comment>
<evidence type="ECO:0000256" key="1">
    <source>
        <dbReference type="ARBA" id="ARBA00022741"/>
    </source>
</evidence>
<keyword evidence="4" id="KW-0067">ATP-binding</keyword>
<dbReference type="OrthoDB" id="10253254at2759"/>
<dbReference type="SUPFAM" id="SSF52540">
    <property type="entry name" value="P-loop containing nucleoside triphosphate hydrolases"/>
    <property type="match status" value="1"/>
</dbReference>
<evidence type="ECO:0000313" key="6">
    <source>
        <dbReference type="EMBL" id="CAG8438610.1"/>
    </source>
</evidence>
<keyword evidence="3" id="KW-0347">Helicase</keyword>
<dbReference type="Gene3D" id="3.40.50.300">
    <property type="entry name" value="P-loop containing nucleotide triphosphate hydrolases"/>
    <property type="match status" value="1"/>
</dbReference>
<sequence>MAKRRRVHAKGRNLVNDNVQAKIPSVADEKPSSNLDTNAFEIEIKSKEERERRKLEKRIRDEQKKLKKEERVNMLEKLSKSSFSSNLMKSSRRLGQRRDTMREKLRRALYEEKMGLPQSDPNVPLFTEQADAQKDHNSSDSGGDSENEEDDEKLGILKQKVYPEPQDQISLENKKSKETPAIVERRIKRQSMEENDTFDSSNSEFDNDKETKSLDIKDVDDNDETNLNLESKQKAESFKEWAIEQMGMKPKDIQTCSENTNISQLPKIISDGQDITGDEFLLYDTVENKQSKKAFYVAIKRKPEIQTARMELPIYGEEQVIMEAINENPVVIICGETGSGKTTQVPQFLYEAGYGNPNSGKLSTKLSLIA</sequence>
<dbReference type="AlphaFoldDB" id="A0A9N8V0F7"/>
<organism evidence="6 7">
    <name type="scientific">Ambispora leptoticha</name>
    <dbReference type="NCBI Taxonomy" id="144679"/>
    <lineage>
        <taxon>Eukaryota</taxon>
        <taxon>Fungi</taxon>
        <taxon>Fungi incertae sedis</taxon>
        <taxon>Mucoromycota</taxon>
        <taxon>Glomeromycotina</taxon>
        <taxon>Glomeromycetes</taxon>
        <taxon>Archaeosporales</taxon>
        <taxon>Ambisporaceae</taxon>
        <taxon>Ambispora</taxon>
    </lineage>
</organism>
<feature type="region of interest" description="Disordered" evidence="5">
    <location>
        <begin position="46"/>
        <end position="222"/>
    </location>
</feature>
<name>A0A9N8V0F7_9GLOM</name>
<keyword evidence="2" id="KW-0378">Hydrolase</keyword>
<feature type="compositionally biased region" description="Acidic residues" evidence="5">
    <location>
        <begin position="143"/>
        <end position="152"/>
    </location>
</feature>
<dbReference type="EMBL" id="CAJVPS010000005">
    <property type="protein sequence ID" value="CAG8438610.1"/>
    <property type="molecule type" value="Genomic_DNA"/>
</dbReference>
<keyword evidence="1" id="KW-0547">Nucleotide-binding</keyword>
<dbReference type="PANTHER" id="PTHR18934">
    <property type="entry name" value="ATP-DEPENDENT RNA HELICASE"/>
    <property type="match status" value="1"/>
</dbReference>
<dbReference type="GO" id="GO:0003723">
    <property type="term" value="F:RNA binding"/>
    <property type="evidence" value="ECO:0007669"/>
    <property type="project" value="TreeGrafter"/>
</dbReference>
<feature type="compositionally biased region" description="Basic and acidic residues" evidence="5">
    <location>
        <begin position="96"/>
        <end position="114"/>
    </location>
</feature>
<dbReference type="GO" id="GO:0005524">
    <property type="term" value="F:ATP binding"/>
    <property type="evidence" value="ECO:0007669"/>
    <property type="project" value="UniProtKB-KW"/>
</dbReference>
<evidence type="ECO:0000256" key="2">
    <source>
        <dbReference type="ARBA" id="ARBA00022801"/>
    </source>
</evidence>
<evidence type="ECO:0000256" key="3">
    <source>
        <dbReference type="ARBA" id="ARBA00022806"/>
    </source>
</evidence>
<dbReference type="InterPro" id="IPR027417">
    <property type="entry name" value="P-loop_NTPase"/>
</dbReference>
<evidence type="ECO:0000256" key="5">
    <source>
        <dbReference type="SAM" id="MobiDB-lite"/>
    </source>
</evidence>
<dbReference type="GO" id="GO:0004386">
    <property type="term" value="F:helicase activity"/>
    <property type="evidence" value="ECO:0007669"/>
    <property type="project" value="UniProtKB-KW"/>
</dbReference>
<dbReference type="Proteomes" id="UP000789508">
    <property type="component" value="Unassembled WGS sequence"/>
</dbReference>